<gene>
    <name evidence="2" type="ordered locus">MTR_8g067510</name>
</gene>
<reference evidence="2 4" key="2">
    <citation type="journal article" date="2014" name="BMC Genomics">
        <title>An improved genome release (version Mt4.0) for the model legume Medicago truncatula.</title>
        <authorList>
            <person name="Tang H."/>
            <person name="Krishnakumar V."/>
            <person name="Bidwell S."/>
            <person name="Rosen B."/>
            <person name="Chan A."/>
            <person name="Zhou S."/>
            <person name="Gentzbittel L."/>
            <person name="Childs K.L."/>
            <person name="Yandell M."/>
            <person name="Gundlach H."/>
            <person name="Mayer K.F."/>
            <person name="Schwartz D.C."/>
            <person name="Town C.D."/>
        </authorList>
    </citation>
    <scope>GENOME REANNOTATION</scope>
    <source>
        <strain evidence="3 4">cv. Jemalong A17</strain>
    </source>
</reference>
<evidence type="ECO:0000313" key="3">
    <source>
        <dbReference type="EnsemblPlants" id="AET03313"/>
    </source>
</evidence>
<feature type="region of interest" description="Disordered" evidence="1">
    <location>
        <begin position="1"/>
        <end position="25"/>
    </location>
</feature>
<dbReference type="HOGENOM" id="CLU_2999541_0_0_1"/>
<reference evidence="3" key="3">
    <citation type="submission" date="2015-04" db="UniProtKB">
        <authorList>
            <consortium name="EnsemblPlants"/>
        </authorList>
    </citation>
    <scope>IDENTIFICATION</scope>
    <source>
        <strain evidence="3">cv. Jemalong A17</strain>
    </source>
</reference>
<organism evidence="2 4">
    <name type="scientific">Medicago truncatula</name>
    <name type="common">Barrel medic</name>
    <name type="synonym">Medicago tribuloides</name>
    <dbReference type="NCBI Taxonomy" id="3880"/>
    <lineage>
        <taxon>Eukaryota</taxon>
        <taxon>Viridiplantae</taxon>
        <taxon>Streptophyta</taxon>
        <taxon>Embryophyta</taxon>
        <taxon>Tracheophyta</taxon>
        <taxon>Spermatophyta</taxon>
        <taxon>Magnoliopsida</taxon>
        <taxon>eudicotyledons</taxon>
        <taxon>Gunneridae</taxon>
        <taxon>Pentapetalae</taxon>
        <taxon>rosids</taxon>
        <taxon>fabids</taxon>
        <taxon>Fabales</taxon>
        <taxon>Fabaceae</taxon>
        <taxon>Papilionoideae</taxon>
        <taxon>50 kb inversion clade</taxon>
        <taxon>NPAAA clade</taxon>
        <taxon>Hologalegina</taxon>
        <taxon>IRL clade</taxon>
        <taxon>Trifolieae</taxon>
        <taxon>Medicago</taxon>
    </lineage>
</organism>
<dbReference type="AlphaFoldDB" id="G7LHS9"/>
<evidence type="ECO:0000256" key="1">
    <source>
        <dbReference type="SAM" id="MobiDB-lite"/>
    </source>
</evidence>
<feature type="compositionally biased region" description="Basic and acidic residues" evidence="1">
    <location>
        <begin position="9"/>
        <end position="22"/>
    </location>
</feature>
<dbReference type="Proteomes" id="UP000002051">
    <property type="component" value="Chromosome 8"/>
</dbReference>
<proteinExistence type="predicted"/>
<evidence type="ECO:0000313" key="4">
    <source>
        <dbReference type="Proteomes" id="UP000002051"/>
    </source>
</evidence>
<dbReference type="EnsemblPlants" id="AET03313">
    <property type="protein sequence ID" value="AET03313"/>
    <property type="gene ID" value="MTR_8g067510"/>
</dbReference>
<dbReference type="PaxDb" id="3880-AET03313"/>
<protein>
    <submittedName>
        <fullName evidence="2 3">Uncharacterized protein</fullName>
    </submittedName>
</protein>
<keyword evidence="4" id="KW-1185">Reference proteome</keyword>
<name>G7LHS9_MEDTR</name>
<reference evidence="2 4" key="1">
    <citation type="journal article" date="2011" name="Nature">
        <title>The Medicago genome provides insight into the evolution of rhizobial symbioses.</title>
        <authorList>
            <person name="Young N.D."/>
            <person name="Debelle F."/>
            <person name="Oldroyd G.E."/>
            <person name="Geurts R."/>
            <person name="Cannon S.B."/>
            <person name="Udvardi M.K."/>
            <person name="Benedito V.A."/>
            <person name="Mayer K.F."/>
            <person name="Gouzy J."/>
            <person name="Schoof H."/>
            <person name="Van de Peer Y."/>
            <person name="Proost S."/>
            <person name="Cook D.R."/>
            <person name="Meyers B.C."/>
            <person name="Spannagl M."/>
            <person name="Cheung F."/>
            <person name="De Mita S."/>
            <person name="Krishnakumar V."/>
            <person name="Gundlach H."/>
            <person name="Zhou S."/>
            <person name="Mudge J."/>
            <person name="Bharti A.K."/>
            <person name="Murray J.D."/>
            <person name="Naoumkina M.A."/>
            <person name="Rosen B."/>
            <person name="Silverstein K.A."/>
            <person name="Tang H."/>
            <person name="Rombauts S."/>
            <person name="Zhao P.X."/>
            <person name="Zhou P."/>
            <person name="Barbe V."/>
            <person name="Bardou P."/>
            <person name="Bechner M."/>
            <person name="Bellec A."/>
            <person name="Berger A."/>
            <person name="Berges H."/>
            <person name="Bidwell S."/>
            <person name="Bisseling T."/>
            <person name="Choisne N."/>
            <person name="Couloux A."/>
            <person name="Denny R."/>
            <person name="Deshpande S."/>
            <person name="Dai X."/>
            <person name="Doyle J.J."/>
            <person name="Dudez A.M."/>
            <person name="Farmer A.D."/>
            <person name="Fouteau S."/>
            <person name="Franken C."/>
            <person name="Gibelin C."/>
            <person name="Gish J."/>
            <person name="Goldstein S."/>
            <person name="Gonzalez A.J."/>
            <person name="Green P.J."/>
            <person name="Hallab A."/>
            <person name="Hartog M."/>
            <person name="Hua A."/>
            <person name="Humphray S.J."/>
            <person name="Jeong D.H."/>
            <person name="Jing Y."/>
            <person name="Jocker A."/>
            <person name="Kenton S.M."/>
            <person name="Kim D.J."/>
            <person name="Klee K."/>
            <person name="Lai H."/>
            <person name="Lang C."/>
            <person name="Lin S."/>
            <person name="Macmil S.L."/>
            <person name="Magdelenat G."/>
            <person name="Matthews L."/>
            <person name="McCorrison J."/>
            <person name="Monaghan E.L."/>
            <person name="Mun J.H."/>
            <person name="Najar F.Z."/>
            <person name="Nicholson C."/>
            <person name="Noirot C."/>
            <person name="O'Bleness M."/>
            <person name="Paule C.R."/>
            <person name="Poulain J."/>
            <person name="Prion F."/>
            <person name="Qin B."/>
            <person name="Qu C."/>
            <person name="Retzel E.F."/>
            <person name="Riddle C."/>
            <person name="Sallet E."/>
            <person name="Samain S."/>
            <person name="Samson N."/>
            <person name="Sanders I."/>
            <person name="Saurat O."/>
            <person name="Scarpelli C."/>
            <person name="Schiex T."/>
            <person name="Segurens B."/>
            <person name="Severin A.J."/>
            <person name="Sherrier D.J."/>
            <person name="Shi R."/>
            <person name="Sims S."/>
            <person name="Singer S.R."/>
            <person name="Sinharoy S."/>
            <person name="Sterck L."/>
            <person name="Viollet A."/>
            <person name="Wang B.B."/>
            <person name="Wang K."/>
            <person name="Wang M."/>
            <person name="Wang X."/>
            <person name="Warfsmann J."/>
            <person name="Weissenbach J."/>
            <person name="White D.D."/>
            <person name="White J.D."/>
            <person name="Wiley G.B."/>
            <person name="Wincker P."/>
            <person name="Xing Y."/>
            <person name="Yang L."/>
            <person name="Yao Z."/>
            <person name="Ying F."/>
            <person name="Zhai J."/>
            <person name="Zhou L."/>
            <person name="Zuber A."/>
            <person name="Denarie J."/>
            <person name="Dixon R.A."/>
            <person name="May G.D."/>
            <person name="Schwartz D.C."/>
            <person name="Rogers J."/>
            <person name="Quetier F."/>
            <person name="Town C.D."/>
            <person name="Roe B.A."/>
        </authorList>
    </citation>
    <scope>NUCLEOTIDE SEQUENCE [LARGE SCALE GENOMIC DNA]</scope>
    <source>
        <strain evidence="2">A17</strain>
        <strain evidence="3 4">cv. Jemalong A17</strain>
    </source>
</reference>
<accession>G7LHS9</accession>
<dbReference type="EMBL" id="CM001224">
    <property type="protein sequence ID" value="AET03313.1"/>
    <property type="molecule type" value="Genomic_DNA"/>
</dbReference>
<sequence>MDLTHRNWHQRESNLRPLEEQTPRSQEMVSYEKFFVKMKKGWTQSLSPNNAKKHSKS</sequence>
<evidence type="ECO:0000313" key="2">
    <source>
        <dbReference type="EMBL" id="AET03313.1"/>
    </source>
</evidence>